<name>A0A953IC33_SYMTR</name>
<evidence type="ECO:0000313" key="2">
    <source>
        <dbReference type="EMBL" id="MBY6278263.1"/>
    </source>
</evidence>
<dbReference type="EMBL" id="PIUK01000412">
    <property type="protein sequence ID" value="MBY6278263.1"/>
    <property type="molecule type" value="Genomic_DNA"/>
</dbReference>
<evidence type="ECO:0000259" key="1">
    <source>
        <dbReference type="Pfam" id="PF20586"/>
    </source>
</evidence>
<proteinExistence type="predicted"/>
<dbReference type="AlphaFoldDB" id="A0A953IC33"/>
<dbReference type="Proteomes" id="UP000732377">
    <property type="component" value="Unassembled WGS sequence"/>
</dbReference>
<sequence>MEPTVADELAMINIKRRQLWLLEKRQKERLAEIEERLAALAGDMEPGSLHLQRVKCGPNCKCNNGTGHGPYYFLYRWTPGGQVKRYVRKSEVERIRRRLSNYREYRVLAKEAHSIEEFLDVGVAIADIRLGAKVTALLEKTVKDTCRSKGA</sequence>
<dbReference type="RefSeq" id="WP_273381693.1">
    <property type="nucleotide sequence ID" value="NZ_PIUK01000412.1"/>
</dbReference>
<gene>
    <name evidence="2" type="ORF">CWE10_19260</name>
</gene>
<organism evidence="2 3">
    <name type="scientific">Symbiobacterium thermophilum</name>
    <dbReference type="NCBI Taxonomy" id="2734"/>
    <lineage>
        <taxon>Bacteria</taxon>
        <taxon>Bacillati</taxon>
        <taxon>Bacillota</taxon>
        <taxon>Clostridia</taxon>
        <taxon>Eubacteriales</taxon>
        <taxon>Symbiobacteriaceae</taxon>
        <taxon>Symbiobacterium</taxon>
    </lineage>
</organism>
<protein>
    <recommendedName>
        <fullName evidence="1">DUF6788 domain-containing protein</fullName>
    </recommendedName>
</protein>
<evidence type="ECO:0000313" key="3">
    <source>
        <dbReference type="Proteomes" id="UP000732377"/>
    </source>
</evidence>
<dbReference type="InterPro" id="IPR046738">
    <property type="entry name" value="DUF6788"/>
</dbReference>
<dbReference type="Pfam" id="PF20586">
    <property type="entry name" value="DUF6788"/>
    <property type="match status" value="1"/>
</dbReference>
<reference evidence="2" key="1">
    <citation type="submission" date="2017-11" db="EMBL/GenBank/DDBJ databases">
        <title>Three new genomes from thermophilic consortium.</title>
        <authorList>
            <person name="Quaggio R."/>
            <person name="Amgarten D."/>
            <person name="Setubal J.C."/>
        </authorList>
    </citation>
    <scope>NUCLEOTIDE SEQUENCE</scope>
    <source>
        <strain evidence="2">ZCTH01-B2</strain>
    </source>
</reference>
<feature type="domain" description="DUF6788" evidence="1">
    <location>
        <begin position="26"/>
        <end position="97"/>
    </location>
</feature>
<comment type="caution">
    <text evidence="2">The sequence shown here is derived from an EMBL/GenBank/DDBJ whole genome shotgun (WGS) entry which is preliminary data.</text>
</comment>
<accession>A0A953IC33</accession>